<gene>
    <name evidence="1" type="ORF">WICPIJ_005611</name>
</gene>
<protein>
    <submittedName>
        <fullName evidence="1">Uncharacterized protein</fullName>
    </submittedName>
</protein>
<proteinExistence type="predicted"/>
<evidence type="ECO:0000313" key="1">
    <source>
        <dbReference type="EMBL" id="KAH3683392.1"/>
    </source>
</evidence>
<comment type="caution">
    <text evidence="1">The sequence shown here is derived from an EMBL/GenBank/DDBJ whole genome shotgun (WGS) entry which is preliminary data.</text>
</comment>
<dbReference type="AlphaFoldDB" id="A0A9P8Q3N2"/>
<accession>A0A9P8Q3N2</accession>
<keyword evidence="2" id="KW-1185">Reference proteome</keyword>
<dbReference type="Proteomes" id="UP000774326">
    <property type="component" value="Unassembled WGS sequence"/>
</dbReference>
<sequence length="140" mass="14396">MTMACSSPSITSSSSECCDDSVGKMLAEVGGVTSKKDFSRTKAPGMASLILWILCLFKRRVSSNVGAGCCDLMTPIGSSSSSSTSTLVDVAACSLTLLACVSFSSSSLTSSRSITTVSSSTIPQILKCFTLKVQLPLIGS</sequence>
<name>A0A9P8Q3N2_WICPI</name>
<organism evidence="1 2">
    <name type="scientific">Wickerhamomyces pijperi</name>
    <name type="common">Yeast</name>
    <name type="synonym">Pichia pijperi</name>
    <dbReference type="NCBI Taxonomy" id="599730"/>
    <lineage>
        <taxon>Eukaryota</taxon>
        <taxon>Fungi</taxon>
        <taxon>Dikarya</taxon>
        <taxon>Ascomycota</taxon>
        <taxon>Saccharomycotina</taxon>
        <taxon>Saccharomycetes</taxon>
        <taxon>Phaffomycetales</taxon>
        <taxon>Wickerhamomycetaceae</taxon>
        <taxon>Wickerhamomyces</taxon>
    </lineage>
</organism>
<evidence type="ECO:0000313" key="2">
    <source>
        <dbReference type="Proteomes" id="UP000774326"/>
    </source>
</evidence>
<reference evidence="1" key="2">
    <citation type="submission" date="2021-01" db="EMBL/GenBank/DDBJ databases">
        <authorList>
            <person name="Schikora-Tamarit M.A."/>
        </authorList>
    </citation>
    <scope>NUCLEOTIDE SEQUENCE</scope>
    <source>
        <strain evidence="1">CBS2887</strain>
    </source>
</reference>
<reference evidence="1" key="1">
    <citation type="journal article" date="2021" name="Open Biol.">
        <title>Shared evolutionary footprints suggest mitochondrial oxidative damage underlies multiple complex I losses in fungi.</title>
        <authorList>
            <person name="Schikora-Tamarit M.A."/>
            <person name="Marcet-Houben M."/>
            <person name="Nosek J."/>
            <person name="Gabaldon T."/>
        </authorList>
    </citation>
    <scope>NUCLEOTIDE SEQUENCE</scope>
    <source>
        <strain evidence="1">CBS2887</strain>
    </source>
</reference>
<dbReference type="EMBL" id="JAEUBG010003142">
    <property type="protein sequence ID" value="KAH3683392.1"/>
    <property type="molecule type" value="Genomic_DNA"/>
</dbReference>